<evidence type="ECO:0000256" key="1">
    <source>
        <dbReference type="SAM" id="MobiDB-lite"/>
    </source>
</evidence>
<proteinExistence type="predicted"/>
<sequence length="69" mass="7833">MRSPIPNSPIPQSTRGRSKNNKKAKLSLTKMKPSYFEFIDISMSKKCGFCENTGHNTRTCTSYQTEKNS</sequence>
<feature type="region of interest" description="Disordered" evidence="1">
    <location>
        <begin position="1"/>
        <end position="27"/>
    </location>
</feature>
<gene>
    <name evidence="2" type="ORF">AYI68_g377</name>
</gene>
<keyword evidence="3" id="KW-1185">Reference proteome</keyword>
<dbReference type="EMBL" id="LSSL01000109">
    <property type="protein sequence ID" value="OLY85434.1"/>
    <property type="molecule type" value="Genomic_DNA"/>
</dbReference>
<organism evidence="2 3">
    <name type="scientific">Smittium mucronatum</name>
    <dbReference type="NCBI Taxonomy" id="133383"/>
    <lineage>
        <taxon>Eukaryota</taxon>
        <taxon>Fungi</taxon>
        <taxon>Fungi incertae sedis</taxon>
        <taxon>Zoopagomycota</taxon>
        <taxon>Kickxellomycotina</taxon>
        <taxon>Harpellomycetes</taxon>
        <taxon>Harpellales</taxon>
        <taxon>Legeriomycetaceae</taxon>
        <taxon>Smittium</taxon>
    </lineage>
</organism>
<comment type="caution">
    <text evidence="2">The sequence shown here is derived from an EMBL/GenBank/DDBJ whole genome shotgun (WGS) entry which is preliminary data.</text>
</comment>
<dbReference type="Proteomes" id="UP000187455">
    <property type="component" value="Unassembled WGS sequence"/>
</dbReference>
<reference evidence="2 3" key="1">
    <citation type="journal article" date="2016" name="Mol. Biol. Evol.">
        <title>Genome-Wide Survey of Gut Fungi (Harpellales) Reveals the First Horizontally Transferred Ubiquitin Gene from a Mosquito Host.</title>
        <authorList>
            <person name="Wang Y."/>
            <person name="White M.M."/>
            <person name="Kvist S."/>
            <person name="Moncalvo J.M."/>
        </authorList>
    </citation>
    <scope>NUCLEOTIDE SEQUENCE [LARGE SCALE GENOMIC DNA]</scope>
    <source>
        <strain evidence="2 3">ALG-7-W6</strain>
    </source>
</reference>
<evidence type="ECO:0000313" key="2">
    <source>
        <dbReference type="EMBL" id="OLY85434.1"/>
    </source>
</evidence>
<evidence type="ECO:0000313" key="3">
    <source>
        <dbReference type="Proteomes" id="UP000187455"/>
    </source>
</evidence>
<dbReference type="AlphaFoldDB" id="A0A1R0H8J8"/>
<accession>A0A1R0H8J8</accession>
<feature type="compositionally biased region" description="Basic residues" evidence="1">
    <location>
        <begin position="16"/>
        <end position="25"/>
    </location>
</feature>
<dbReference type="OrthoDB" id="118550at2759"/>
<name>A0A1R0H8J8_9FUNG</name>
<protein>
    <submittedName>
        <fullName evidence="2">Uncharacterized protein</fullName>
    </submittedName>
</protein>